<accession>A0A0F9GMI7</accession>
<dbReference type="CDD" id="cd04301">
    <property type="entry name" value="NAT_SF"/>
    <property type="match status" value="1"/>
</dbReference>
<dbReference type="GO" id="GO:0016747">
    <property type="term" value="F:acyltransferase activity, transferring groups other than amino-acyl groups"/>
    <property type="evidence" value="ECO:0007669"/>
    <property type="project" value="InterPro"/>
</dbReference>
<name>A0A0F9GMI7_9ZZZZ</name>
<evidence type="ECO:0000313" key="2">
    <source>
        <dbReference type="EMBL" id="KKL99983.1"/>
    </source>
</evidence>
<protein>
    <recommendedName>
        <fullName evidence="1">N-acetyltransferase domain-containing protein</fullName>
    </recommendedName>
</protein>
<dbReference type="Gene3D" id="3.40.630.30">
    <property type="match status" value="1"/>
</dbReference>
<dbReference type="Pfam" id="PF13508">
    <property type="entry name" value="Acetyltransf_7"/>
    <property type="match status" value="1"/>
</dbReference>
<reference evidence="2" key="1">
    <citation type="journal article" date="2015" name="Nature">
        <title>Complex archaea that bridge the gap between prokaryotes and eukaryotes.</title>
        <authorList>
            <person name="Spang A."/>
            <person name="Saw J.H."/>
            <person name="Jorgensen S.L."/>
            <person name="Zaremba-Niedzwiedzka K."/>
            <person name="Martijn J."/>
            <person name="Lind A.E."/>
            <person name="van Eijk R."/>
            <person name="Schleper C."/>
            <person name="Guy L."/>
            <person name="Ettema T.J."/>
        </authorList>
    </citation>
    <scope>NUCLEOTIDE SEQUENCE</scope>
</reference>
<feature type="domain" description="N-acetyltransferase" evidence="1">
    <location>
        <begin position="145"/>
        <end position="286"/>
    </location>
</feature>
<organism evidence="2">
    <name type="scientific">marine sediment metagenome</name>
    <dbReference type="NCBI Taxonomy" id="412755"/>
    <lineage>
        <taxon>unclassified sequences</taxon>
        <taxon>metagenomes</taxon>
        <taxon>ecological metagenomes</taxon>
    </lineage>
</organism>
<evidence type="ECO:0000259" key="1">
    <source>
        <dbReference type="PROSITE" id="PS51186"/>
    </source>
</evidence>
<dbReference type="AlphaFoldDB" id="A0A0F9GMI7"/>
<dbReference type="PROSITE" id="PS51186">
    <property type="entry name" value="GNAT"/>
    <property type="match status" value="1"/>
</dbReference>
<dbReference type="EMBL" id="LAZR01017539">
    <property type="protein sequence ID" value="KKL99983.1"/>
    <property type="molecule type" value="Genomic_DNA"/>
</dbReference>
<dbReference type="InterPro" id="IPR016181">
    <property type="entry name" value="Acyl_CoA_acyltransferase"/>
</dbReference>
<sequence>MLAYLGADPCDYATGFVGETLGFSAHWLGDQARADDFRAVSRKLADPNDDLPSNFFRRRADHIERLRSVQPRLTHSVDLDDGFRPRARGRESILGLHDLGRWQIGDGADGRCCTRIAPNPREYFSQICSRGMPPKSIRSSWFMELDFVAATEADLGFFIHTHHTAYRATVEKMFGWNEALQNKIATEKFQLGHIKILHFEGRRVGVVGWEEKEDHLWLKELFVLPTEQGRGIGTVVIQYIKSIATARNVQIRLRTLKENLRAKTLYEQNGFVVSITTDVHWNMVSA</sequence>
<gene>
    <name evidence="2" type="ORF">LCGC14_1808980</name>
</gene>
<dbReference type="SUPFAM" id="SSF55729">
    <property type="entry name" value="Acyl-CoA N-acyltransferases (Nat)"/>
    <property type="match status" value="1"/>
</dbReference>
<proteinExistence type="predicted"/>
<dbReference type="InterPro" id="IPR000182">
    <property type="entry name" value="GNAT_dom"/>
</dbReference>
<comment type="caution">
    <text evidence="2">The sequence shown here is derived from an EMBL/GenBank/DDBJ whole genome shotgun (WGS) entry which is preliminary data.</text>
</comment>